<dbReference type="EMBL" id="JAENJH010000001">
    <property type="protein sequence ID" value="MBK1783817.1"/>
    <property type="molecule type" value="Genomic_DNA"/>
</dbReference>
<evidence type="ECO:0000313" key="3">
    <source>
        <dbReference type="Proteomes" id="UP000635245"/>
    </source>
</evidence>
<sequence>MTSVEPRTSPVKSWLVAARLFAVLTVATVVLLFGTAGVLVQQNEALDLHGTGALLLHVTSGLLTLTLAFLAWRGAVSWIGAVVAGVLLLLSLVQASLGSADSLNLHVPGAFVITAMAVGLAVWLFARRTKAD</sequence>
<proteinExistence type="predicted"/>
<keyword evidence="1" id="KW-0812">Transmembrane</keyword>
<keyword evidence="1" id="KW-0472">Membrane</keyword>
<comment type="caution">
    <text evidence="2">The sequence shown here is derived from an EMBL/GenBank/DDBJ whole genome shotgun (WGS) entry which is preliminary data.</text>
</comment>
<feature type="transmembrane region" description="Helical" evidence="1">
    <location>
        <begin position="20"/>
        <end position="40"/>
    </location>
</feature>
<dbReference type="AlphaFoldDB" id="A0A934QLX5"/>
<accession>A0A934QLX5</accession>
<evidence type="ECO:0000313" key="2">
    <source>
        <dbReference type="EMBL" id="MBK1783817.1"/>
    </source>
</evidence>
<dbReference type="RefSeq" id="WP_200315405.1">
    <property type="nucleotide sequence ID" value="NZ_JAENJH010000001.1"/>
</dbReference>
<feature type="transmembrane region" description="Helical" evidence="1">
    <location>
        <begin position="52"/>
        <end position="71"/>
    </location>
</feature>
<feature type="transmembrane region" description="Helical" evidence="1">
    <location>
        <begin position="78"/>
        <end position="97"/>
    </location>
</feature>
<keyword evidence="1" id="KW-1133">Transmembrane helix</keyword>
<organism evidence="2 3">
    <name type="scientific">Prauserella cavernicola</name>
    <dbReference type="NCBI Taxonomy" id="2800127"/>
    <lineage>
        <taxon>Bacteria</taxon>
        <taxon>Bacillati</taxon>
        <taxon>Actinomycetota</taxon>
        <taxon>Actinomycetes</taxon>
        <taxon>Pseudonocardiales</taxon>
        <taxon>Pseudonocardiaceae</taxon>
        <taxon>Prauserella</taxon>
    </lineage>
</organism>
<gene>
    <name evidence="2" type="ORF">JHE00_05700</name>
</gene>
<protein>
    <submittedName>
        <fullName evidence="2">Uncharacterized protein</fullName>
    </submittedName>
</protein>
<evidence type="ECO:0000256" key="1">
    <source>
        <dbReference type="SAM" id="Phobius"/>
    </source>
</evidence>
<reference evidence="2" key="1">
    <citation type="submission" date="2020-12" db="EMBL/GenBank/DDBJ databases">
        <title>Prauserella sp. ASG 168, a novel actinomycete isolated from cave rock.</title>
        <authorList>
            <person name="Suriyachadkun C."/>
        </authorList>
    </citation>
    <scope>NUCLEOTIDE SEQUENCE</scope>
    <source>
        <strain evidence="2">ASG 168</strain>
    </source>
</reference>
<name>A0A934QLX5_9PSEU</name>
<feature type="transmembrane region" description="Helical" evidence="1">
    <location>
        <begin position="103"/>
        <end position="126"/>
    </location>
</feature>
<keyword evidence="3" id="KW-1185">Reference proteome</keyword>
<dbReference type="Proteomes" id="UP000635245">
    <property type="component" value="Unassembled WGS sequence"/>
</dbReference>